<reference evidence="11 12" key="1">
    <citation type="journal article" date="2019" name="Nat. Microbiol.">
        <title>Mediterranean grassland soil C-N compound turnover is dependent on rainfall and depth, and is mediated by genomically divergent microorganisms.</title>
        <authorList>
            <person name="Diamond S."/>
            <person name="Andeer P.F."/>
            <person name="Li Z."/>
            <person name="Crits-Christoph A."/>
            <person name="Burstein D."/>
            <person name="Anantharaman K."/>
            <person name="Lane K.R."/>
            <person name="Thomas B.C."/>
            <person name="Pan C."/>
            <person name="Northen T.R."/>
            <person name="Banfield J.F."/>
        </authorList>
    </citation>
    <scope>NUCLEOTIDE SEQUENCE [LARGE SCALE GENOMIC DNA]</scope>
    <source>
        <strain evidence="11">NP_8</strain>
    </source>
</reference>
<dbReference type="CDD" id="cd06261">
    <property type="entry name" value="TM_PBP2"/>
    <property type="match status" value="1"/>
</dbReference>
<feature type="domain" description="ABC transmembrane type-1" evidence="10">
    <location>
        <begin position="1"/>
        <end position="232"/>
    </location>
</feature>
<proteinExistence type="inferred from homology"/>
<dbReference type="Gene3D" id="1.10.3720.10">
    <property type="entry name" value="MetI-like"/>
    <property type="match status" value="1"/>
</dbReference>
<comment type="caution">
    <text evidence="11">The sequence shown here is derived from an EMBL/GenBank/DDBJ whole genome shotgun (WGS) entry which is preliminary data.</text>
</comment>
<comment type="subcellular location">
    <subcellularLocation>
        <location evidence="1 9">Cell membrane</location>
        <topology evidence="1 9">Multi-pass membrane protein</topology>
    </subcellularLocation>
</comment>
<dbReference type="InterPro" id="IPR043429">
    <property type="entry name" value="ArtM/GltK/GlnP/TcyL/YhdX-like"/>
</dbReference>
<protein>
    <submittedName>
        <fullName evidence="11">ABC transporter permease subunit</fullName>
    </submittedName>
</protein>
<evidence type="ECO:0000256" key="8">
    <source>
        <dbReference type="ARBA" id="ARBA00023136"/>
    </source>
</evidence>
<dbReference type="PROSITE" id="PS50928">
    <property type="entry name" value="ABC_TM1"/>
    <property type="match status" value="1"/>
</dbReference>
<dbReference type="Pfam" id="PF00528">
    <property type="entry name" value="BPD_transp_1"/>
    <property type="match status" value="1"/>
</dbReference>
<dbReference type="EMBL" id="VBAP01000009">
    <property type="protein sequence ID" value="TMI76887.1"/>
    <property type="molecule type" value="Genomic_DNA"/>
</dbReference>
<keyword evidence="8 9" id="KW-0472">Membrane</keyword>
<name>A0A537J030_9BACT</name>
<dbReference type="GO" id="GO:0006865">
    <property type="term" value="P:amino acid transport"/>
    <property type="evidence" value="ECO:0007669"/>
    <property type="project" value="UniProtKB-KW"/>
</dbReference>
<keyword evidence="6" id="KW-0029">Amino-acid transport</keyword>
<evidence type="ECO:0000256" key="5">
    <source>
        <dbReference type="ARBA" id="ARBA00022692"/>
    </source>
</evidence>
<accession>A0A537J030</accession>
<keyword evidence="7 9" id="KW-1133">Transmembrane helix</keyword>
<dbReference type="AlphaFoldDB" id="A0A537J030"/>
<sequence length="240" mass="25540">MINTIQVAVIGIALAALVGVVVGAARLSPNWLVGRMALGYVEALRNTPLLVQLFFWYFAIFLQLPDGSSSHPPLRLLGGLVTLTNSGLAIGGALVERFGRMMAEGGYQLTPELAALVIGLAVYTSAFIAEIVRGGILAVSRGQMEAARSLGLTYRQGLRLIILPQVFRIIIPPLGNQFLNLTKNSSLALGIGYAELLTTANTVSSQSFRSLEAFTVVTLAYLALSLMISGALNVIRLRLG</sequence>
<feature type="transmembrane region" description="Helical" evidence="9">
    <location>
        <begin position="76"/>
        <end position="95"/>
    </location>
</feature>
<evidence type="ECO:0000256" key="6">
    <source>
        <dbReference type="ARBA" id="ARBA00022970"/>
    </source>
</evidence>
<dbReference type="Proteomes" id="UP000318834">
    <property type="component" value="Unassembled WGS sequence"/>
</dbReference>
<evidence type="ECO:0000256" key="4">
    <source>
        <dbReference type="ARBA" id="ARBA00022475"/>
    </source>
</evidence>
<dbReference type="PANTHER" id="PTHR30614">
    <property type="entry name" value="MEMBRANE COMPONENT OF AMINO ACID ABC TRANSPORTER"/>
    <property type="match status" value="1"/>
</dbReference>
<comment type="similarity">
    <text evidence="2">Belongs to the binding-protein-dependent transport system permease family. HisMQ subfamily.</text>
</comment>
<feature type="transmembrane region" description="Helical" evidence="9">
    <location>
        <begin position="160"/>
        <end position="179"/>
    </location>
</feature>
<evidence type="ECO:0000256" key="7">
    <source>
        <dbReference type="ARBA" id="ARBA00022989"/>
    </source>
</evidence>
<evidence type="ECO:0000313" key="12">
    <source>
        <dbReference type="Proteomes" id="UP000318834"/>
    </source>
</evidence>
<feature type="transmembrane region" description="Helical" evidence="9">
    <location>
        <begin position="115"/>
        <end position="139"/>
    </location>
</feature>
<evidence type="ECO:0000256" key="3">
    <source>
        <dbReference type="ARBA" id="ARBA00022448"/>
    </source>
</evidence>
<feature type="transmembrane region" description="Helical" evidence="9">
    <location>
        <begin position="213"/>
        <end position="235"/>
    </location>
</feature>
<feature type="transmembrane region" description="Helical" evidence="9">
    <location>
        <begin position="47"/>
        <end position="64"/>
    </location>
</feature>
<dbReference type="NCBIfam" id="TIGR01726">
    <property type="entry name" value="HEQRo_perm_3TM"/>
    <property type="match status" value="1"/>
</dbReference>
<dbReference type="PANTHER" id="PTHR30614:SF37">
    <property type="entry name" value="AMINO-ACID ABC TRANSPORTER PERMEASE PROTEIN YHDX-RELATED"/>
    <property type="match status" value="1"/>
</dbReference>
<organism evidence="11 12">
    <name type="scientific">Candidatus Segetimicrobium genomatis</name>
    <dbReference type="NCBI Taxonomy" id="2569760"/>
    <lineage>
        <taxon>Bacteria</taxon>
        <taxon>Bacillati</taxon>
        <taxon>Candidatus Sysuimicrobiota</taxon>
        <taxon>Candidatus Sysuimicrobiia</taxon>
        <taxon>Candidatus Sysuimicrobiales</taxon>
        <taxon>Candidatus Segetimicrobiaceae</taxon>
        <taxon>Candidatus Segetimicrobium</taxon>
    </lineage>
</organism>
<dbReference type="InterPro" id="IPR000515">
    <property type="entry name" value="MetI-like"/>
</dbReference>
<keyword evidence="3 9" id="KW-0813">Transport</keyword>
<evidence type="ECO:0000256" key="2">
    <source>
        <dbReference type="ARBA" id="ARBA00010072"/>
    </source>
</evidence>
<keyword evidence="4" id="KW-1003">Cell membrane</keyword>
<dbReference type="InterPro" id="IPR035906">
    <property type="entry name" value="MetI-like_sf"/>
</dbReference>
<dbReference type="GO" id="GO:0022857">
    <property type="term" value="F:transmembrane transporter activity"/>
    <property type="evidence" value="ECO:0007669"/>
    <property type="project" value="InterPro"/>
</dbReference>
<evidence type="ECO:0000259" key="10">
    <source>
        <dbReference type="PROSITE" id="PS50928"/>
    </source>
</evidence>
<evidence type="ECO:0000313" key="11">
    <source>
        <dbReference type="EMBL" id="TMI76887.1"/>
    </source>
</evidence>
<dbReference type="InterPro" id="IPR010065">
    <property type="entry name" value="AA_ABC_transptr_permease_3TM"/>
</dbReference>
<keyword evidence="5 9" id="KW-0812">Transmembrane</keyword>
<evidence type="ECO:0000256" key="9">
    <source>
        <dbReference type="RuleBase" id="RU363032"/>
    </source>
</evidence>
<dbReference type="SUPFAM" id="SSF161098">
    <property type="entry name" value="MetI-like"/>
    <property type="match status" value="1"/>
</dbReference>
<dbReference type="GO" id="GO:0043190">
    <property type="term" value="C:ATP-binding cassette (ABC) transporter complex"/>
    <property type="evidence" value="ECO:0007669"/>
    <property type="project" value="InterPro"/>
</dbReference>
<gene>
    <name evidence="11" type="ORF">E6H05_02475</name>
</gene>
<evidence type="ECO:0000256" key="1">
    <source>
        <dbReference type="ARBA" id="ARBA00004651"/>
    </source>
</evidence>